<dbReference type="PANTHER" id="PTHR30273:SF2">
    <property type="entry name" value="PROTEIN FECR"/>
    <property type="match status" value="1"/>
</dbReference>
<evidence type="ECO:0000259" key="2">
    <source>
        <dbReference type="Pfam" id="PF04773"/>
    </source>
</evidence>
<dbReference type="InterPro" id="IPR006860">
    <property type="entry name" value="FecR"/>
</dbReference>
<evidence type="ECO:0000256" key="1">
    <source>
        <dbReference type="SAM" id="Phobius"/>
    </source>
</evidence>
<keyword evidence="5" id="KW-1185">Reference proteome</keyword>
<accession>A0A4V2F214</accession>
<evidence type="ECO:0000313" key="4">
    <source>
        <dbReference type="EMBL" id="RZS75687.1"/>
    </source>
</evidence>
<keyword evidence="1" id="KW-0812">Transmembrane</keyword>
<dbReference type="RefSeq" id="WP_130540034.1">
    <property type="nucleotide sequence ID" value="NZ_CP042431.1"/>
</dbReference>
<dbReference type="OrthoDB" id="1099963at2"/>
<reference evidence="4 5" key="1">
    <citation type="submission" date="2019-02" db="EMBL/GenBank/DDBJ databases">
        <title>Genomic Encyclopedia of Type Strains, Phase IV (KMG-IV): sequencing the most valuable type-strain genomes for metagenomic binning, comparative biology and taxonomic classification.</title>
        <authorList>
            <person name="Goeker M."/>
        </authorList>
    </citation>
    <scope>NUCLEOTIDE SEQUENCE [LARGE SCALE GENOMIC DNA]</scope>
    <source>
        <strain evidence="4 5">DSM 18116</strain>
    </source>
</reference>
<keyword evidence="1" id="KW-1133">Transmembrane helix</keyword>
<dbReference type="InterPro" id="IPR032508">
    <property type="entry name" value="FecR_C"/>
</dbReference>
<protein>
    <submittedName>
        <fullName evidence="4">FecR family protein</fullName>
    </submittedName>
</protein>
<evidence type="ECO:0000313" key="5">
    <source>
        <dbReference type="Proteomes" id="UP000293874"/>
    </source>
</evidence>
<comment type="caution">
    <text evidence="4">The sequence shown here is derived from an EMBL/GenBank/DDBJ whole genome shotgun (WGS) entry which is preliminary data.</text>
</comment>
<proteinExistence type="predicted"/>
<dbReference type="EMBL" id="SGXA01000001">
    <property type="protein sequence ID" value="RZS75687.1"/>
    <property type="molecule type" value="Genomic_DNA"/>
</dbReference>
<dbReference type="AlphaFoldDB" id="A0A4V2F214"/>
<sequence length="403" mass="45379">MDTNRIDWLFRKYFDASCTEEERREFLELVAQGRQDENLQQLLEEKLQEYAPDRKLDQLSADALFNTIMQKTDQREPARVVELNRRSPPYKWLVGIAVAIAVVCLNIWFWDKDNYSGNDPQQVEVFKEKDTTHPVPGTNKAMLVLADGSIVALDSASDGTIATQGNTRVLKQGKGELSYEAGNHSQNGEVQFNTLSTPYGGQYRIKLPDGSRVWLNAASSIRYPTAFTGKTRSVSITGEAYFEVERNTAKPFVVQTGKMGVEVLGTHFNVNSYDDEPVSRTTLVEGSVRVNTAGSAQDIAVLKPGEQAQWKPEDAKMNIRKVDVESVTAWKNGYFHFDGTPGAEVMRQVSRWYDVNIEINGKVGRHFRGMIPRNASLDEVLHMLSLTGEFKYKTEGRTVRILP</sequence>
<feature type="domain" description="FecR protein" evidence="2">
    <location>
        <begin position="194"/>
        <end position="289"/>
    </location>
</feature>
<evidence type="ECO:0000259" key="3">
    <source>
        <dbReference type="Pfam" id="PF16344"/>
    </source>
</evidence>
<dbReference type="FunFam" id="2.60.120.1440:FF:000001">
    <property type="entry name" value="Putative anti-sigma factor"/>
    <property type="match status" value="1"/>
</dbReference>
<dbReference type="Gene3D" id="2.60.120.1440">
    <property type="match status" value="1"/>
</dbReference>
<dbReference type="Pfam" id="PF16344">
    <property type="entry name" value="FecR_C"/>
    <property type="match status" value="1"/>
</dbReference>
<dbReference type="Pfam" id="PF04773">
    <property type="entry name" value="FecR"/>
    <property type="match status" value="1"/>
</dbReference>
<dbReference type="InterPro" id="IPR012373">
    <property type="entry name" value="Ferrdict_sens_TM"/>
</dbReference>
<keyword evidence="1" id="KW-0472">Membrane</keyword>
<dbReference type="Proteomes" id="UP000293874">
    <property type="component" value="Unassembled WGS sequence"/>
</dbReference>
<feature type="domain" description="Protein FecR C-terminal" evidence="3">
    <location>
        <begin position="334"/>
        <end position="401"/>
    </location>
</feature>
<dbReference type="GO" id="GO:0016989">
    <property type="term" value="F:sigma factor antagonist activity"/>
    <property type="evidence" value="ECO:0007669"/>
    <property type="project" value="TreeGrafter"/>
</dbReference>
<feature type="transmembrane region" description="Helical" evidence="1">
    <location>
        <begin position="92"/>
        <end position="110"/>
    </location>
</feature>
<organism evidence="4 5">
    <name type="scientific">Pseudobacter ginsenosidimutans</name>
    <dbReference type="NCBI Taxonomy" id="661488"/>
    <lineage>
        <taxon>Bacteria</taxon>
        <taxon>Pseudomonadati</taxon>
        <taxon>Bacteroidota</taxon>
        <taxon>Chitinophagia</taxon>
        <taxon>Chitinophagales</taxon>
        <taxon>Chitinophagaceae</taxon>
        <taxon>Pseudobacter</taxon>
    </lineage>
</organism>
<dbReference type="Gene3D" id="3.55.50.30">
    <property type="match status" value="1"/>
</dbReference>
<name>A0A4V2F214_9BACT</name>
<dbReference type="PANTHER" id="PTHR30273">
    <property type="entry name" value="PERIPLASMIC SIGNAL SENSOR AND SIGMA FACTOR ACTIVATOR FECR-RELATED"/>
    <property type="match status" value="1"/>
</dbReference>
<gene>
    <name evidence="4" type="ORF">EV199_1559</name>
</gene>